<dbReference type="GO" id="GO:0030896">
    <property type="term" value="C:checkpoint clamp complex"/>
    <property type="evidence" value="ECO:0007669"/>
    <property type="project" value="InterPro"/>
</dbReference>
<reference evidence="2 3" key="1">
    <citation type="journal article" date="2015" name="Fungal Genet. Biol.">
        <title>Evolution of novel wood decay mechanisms in Agaricales revealed by the genome sequences of Fistulina hepatica and Cylindrobasidium torrendii.</title>
        <authorList>
            <person name="Floudas D."/>
            <person name="Held B.W."/>
            <person name="Riley R."/>
            <person name="Nagy L.G."/>
            <person name="Koehler G."/>
            <person name="Ransdell A.S."/>
            <person name="Younus H."/>
            <person name="Chow J."/>
            <person name="Chiniquy J."/>
            <person name="Lipzen A."/>
            <person name="Tritt A."/>
            <person name="Sun H."/>
            <person name="Haridas S."/>
            <person name="LaButti K."/>
            <person name="Ohm R.A."/>
            <person name="Kues U."/>
            <person name="Blanchette R.A."/>
            <person name="Grigoriev I.V."/>
            <person name="Minto R.E."/>
            <person name="Hibbett D.S."/>
        </authorList>
    </citation>
    <scope>NUCLEOTIDE SEQUENCE [LARGE SCALE GENOMIC DNA]</scope>
    <source>
        <strain evidence="2 3">FP15055 ss-10</strain>
    </source>
</reference>
<evidence type="ECO:0000256" key="1">
    <source>
        <dbReference type="SAM" id="MobiDB-lite"/>
    </source>
</evidence>
<accession>A0A0D7BV14</accession>
<feature type="compositionally biased region" description="Polar residues" evidence="1">
    <location>
        <begin position="316"/>
        <end position="333"/>
    </location>
</feature>
<dbReference type="Pfam" id="PF04139">
    <property type="entry name" value="Rad9"/>
    <property type="match status" value="1"/>
</dbReference>
<evidence type="ECO:0000313" key="2">
    <source>
        <dbReference type="EMBL" id="KIY74343.1"/>
    </source>
</evidence>
<evidence type="ECO:0000313" key="3">
    <source>
        <dbReference type="Proteomes" id="UP000054007"/>
    </source>
</evidence>
<evidence type="ECO:0008006" key="4">
    <source>
        <dbReference type="Google" id="ProtNLM"/>
    </source>
</evidence>
<feature type="compositionally biased region" description="Basic and acidic residues" evidence="1">
    <location>
        <begin position="298"/>
        <end position="310"/>
    </location>
</feature>
<dbReference type="InterPro" id="IPR007268">
    <property type="entry name" value="Rad9/Ddc1"/>
</dbReference>
<dbReference type="Gene3D" id="3.70.10.10">
    <property type="match status" value="1"/>
</dbReference>
<dbReference type="STRING" id="1314674.A0A0D7BV14"/>
<feature type="compositionally biased region" description="Low complexity" evidence="1">
    <location>
        <begin position="403"/>
        <end position="422"/>
    </location>
</feature>
<dbReference type="OrthoDB" id="60092at2759"/>
<feature type="region of interest" description="Disordered" evidence="1">
    <location>
        <begin position="472"/>
        <end position="491"/>
    </location>
</feature>
<dbReference type="PANTHER" id="PTHR15237:SF0">
    <property type="entry name" value="CELL CYCLE CHECKPOINT CONTROL PROTEIN"/>
    <property type="match status" value="1"/>
</dbReference>
<sequence>MQATLDASALKPFTRALTCIARYGDELTLNAMADCLDLSTTNSSKSAYTRFKLDRAFFQKYSLEEGEDDNVTGQLLVKSLLSILKGRAVDKTVEKVELNIAEGNGEEDDGVESKLIVILHCKHGVIKTHRLLLSSVTTILSPGLPDAETESLITAGPRAIKDMVDHFPTARGSKSDSQLVWTFGKDEIEVKTLASSVDSKGKSDIGTTLAISTEEFDVYNLYAAPTVIAFHLGEFSATIAFTDSMAVTMDIHFTEPAAPLSIDVEGDGFTALFVISTSQVGTTQPEQVVLRAVRKRSREPEPDGSNEPRMRKSAKAVQQTPVPARQPSRSVSRSMPPETPTRRNNMDDMDDMVPPGSFPLYSQDRASMPPPLSLPPPPARFQPREPTPPRRQLPPSSPPPLDQEPLFFPSTSQQPRLSSQPSLADLGLEDLTAEDVDMFNNGEDNMDDELVADSRASPQSIMLMEEDETVEATQNIRSEDSVKPFQPLFDD</sequence>
<proteinExistence type="predicted"/>
<protein>
    <recommendedName>
        <fullName evidence="4">Rad9-domain-containing protein</fullName>
    </recommendedName>
</protein>
<dbReference type="GO" id="GO:0031573">
    <property type="term" value="P:mitotic intra-S DNA damage checkpoint signaling"/>
    <property type="evidence" value="ECO:0007669"/>
    <property type="project" value="TreeGrafter"/>
</dbReference>
<dbReference type="GO" id="GO:0006281">
    <property type="term" value="P:DNA repair"/>
    <property type="evidence" value="ECO:0007669"/>
    <property type="project" value="TreeGrafter"/>
</dbReference>
<dbReference type="PANTHER" id="PTHR15237">
    <property type="entry name" value="DNA REPAIR PROTEIN RAD9"/>
    <property type="match status" value="1"/>
</dbReference>
<dbReference type="SUPFAM" id="SSF55979">
    <property type="entry name" value="DNA clamp"/>
    <property type="match status" value="1"/>
</dbReference>
<dbReference type="InterPro" id="IPR046938">
    <property type="entry name" value="DNA_clamp_sf"/>
</dbReference>
<keyword evidence="3" id="KW-1185">Reference proteome</keyword>
<dbReference type="GO" id="GO:0000076">
    <property type="term" value="P:DNA replication checkpoint signaling"/>
    <property type="evidence" value="ECO:0007669"/>
    <property type="project" value="TreeGrafter"/>
</dbReference>
<organism evidence="2 3">
    <name type="scientific">Cylindrobasidium torrendii FP15055 ss-10</name>
    <dbReference type="NCBI Taxonomy" id="1314674"/>
    <lineage>
        <taxon>Eukaryota</taxon>
        <taxon>Fungi</taxon>
        <taxon>Dikarya</taxon>
        <taxon>Basidiomycota</taxon>
        <taxon>Agaricomycotina</taxon>
        <taxon>Agaricomycetes</taxon>
        <taxon>Agaricomycetidae</taxon>
        <taxon>Agaricales</taxon>
        <taxon>Marasmiineae</taxon>
        <taxon>Physalacriaceae</taxon>
        <taxon>Cylindrobasidium</taxon>
    </lineage>
</organism>
<dbReference type="Proteomes" id="UP000054007">
    <property type="component" value="Unassembled WGS sequence"/>
</dbReference>
<name>A0A0D7BV14_9AGAR</name>
<feature type="region of interest" description="Disordered" evidence="1">
    <location>
        <begin position="292"/>
        <end position="424"/>
    </location>
</feature>
<feature type="compositionally biased region" description="Pro residues" evidence="1">
    <location>
        <begin position="368"/>
        <end position="402"/>
    </location>
</feature>
<dbReference type="GO" id="GO:0071479">
    <property type="term" value="P:cellular response to ionizing radiation"/>
    <property type="evidence" value="ECO:0007669"/>
    <property type="project" value="TreeGrafter"/>
</dbReference>
<dbReference type="AlphaFoldDB" id="A0A0D7BV14"/>
<gene>
    <name evidence="2" type="ORF">CYLTODRAFT_385147</name>
</gene>
<dbReference type="EMBL" id="KN880431">
    <property type="protein sequence ID" value="KIY74343.1"/>
    <property type="molecule type" value="Genomic_DNA"/>
</dbReference>